<gene>
    <name evidence="3" type="ORF">PAQU9191_03541</name>
</gene>
<feature type="coiled-coil region" evidence="1">
    <location>
        <begin position="363"/>
        <end position="390"/>
    </location>
</feature>
<evidence type="ECO:0000313" key="3">
    <source>
        <dbReference type="EMBL" id="SMY18200.1"/>
    </source>
</evidence>
<organism evidence="3 4">
    <name type="scientific">Photobacterium aquimaris</name>
    <dbReference type="NCBI Taxonomy" id="512643"/>
    <lineage>
        <taxon>Bacteria</taxon>
        <taxon>Pseudomonadati</taxon>
        <taxon>Pseudomonadota</taxon>
        <taxon>Gammaproteobacteria</taxon>
        <taxon>Vibrionales</taxon>
        <taxon>Vibrionaceae</taxon>
        <taxon>Photobacterium</taxon>
    </lineage>
</organism>
<keyword evidence="1" id="KW-0175">Coiled coil</keyword>
<evidence type="ECO:0000313" key="4">
    <source>
        <dbReference type="Proteomes" id="UP000196485"/>
    </source>
</evidence>
<evidence type="ECO:0000259" key="2">
    <source>
        <dbReference type="Pfam" id="PF13175"/>
    </source>
</evidence>
<evidence type="ECO:0000256" key="1">
    <source>
        <dbReference type="SAM" id="Coils"/>
    </source>
</evidence>
<dbReference type="InterPro" id="IPR051396">
    <property type="entry name" value="Bact_Antivir_Def_Nuclease"/>
</dbReference>
<dbReference type="PANTHER" id="PTHR43581">
    <property type="entry name" value="ATP/GTP PHOSPHATASE"/>
    <property type="match status" value="1"/>
</dbReference>
<dbReference type="InterPro" id="IPR041685">
    <property type="entry name" value="AAA_GajA/Old/RecF-like"/>
</dbReference>
<dbReference type="EMBL" id="FYAH01000013">
    <property type="protein sequence ID" value="SMY18200.1"/>
    <property type="molecule type" value="Genomic_DNA"/>
</dbReference>
<protein>
    <recommendedName>
        <fullName evidence="2">Endonuclease GajA/Old nuclease/RecF-like AAA domain-containing protein</fullName>
    </recommendedName>
</protein>
<dbReference type="InterPro" id="IPR027417">
    <property type="entry name" value="P-loop_NTPase"/>
</dbReference>
<dbReference type="AlphaFoldDB" id="A0A1Y6L1A4"/>
<dbReference type="SUPFAM" id="SSF52540">
    <property type="entry name" value="P-loop containing nucleoside triphosphate hydrolases"/>
    <property type="match status" value="1"/>
</dbReference>
<dbReference type="Proteomes" id="UP000196485">
    <property type="component" value="Unassembled WGS sequence"/>
</dbReference>
<reference evidence="4" key="1">
    <citation type="submission" date="2017-06" db="EMBL/GenBank/DDBJ databases">
        <authorList>
            <person name="Rodrigo-Torres L."/>
            <person name="Arahal R. D."/>
            <person name="Lucena T."/>
        </authorList>
    </citation>
    <scope>NUCLEOTIDE SEQUENCE [LARGE SCALE GENOMIC DNA]</scope>
    <source>
        <strain evidence="4">type strain: CECT 9192</strain>
    </source>
</reference>
<feature type="domain" description="Endonuclease GajA/Old nuclease/RecF-like AAA" evidence="2">
    <location>
        <begin position="1"/>
        <end position="186"/>
    </location>
</feature>
<keyword evidence="4" id="KW-1185">Reference proteome</keyword>
<dbReference type="Gene3D" id="3.40.50.300">
    <property type="entry name" value="P-loop containing nucleotide triphosphate hydrolases"/>
    <property type="match status" value="1"/>
</dbReference>
<accession>A0A1Y6L1A4</accession>
<name>A0A1Y6L1A4_9GAMM</name>
<dbReference type="PANTHER" id="PTHR43581:SF2">
    <property type="entry name" value="EXCINUCLEASE ATPASE SUBUNIT"/>
    <property type="match status" value="1"/>
</dbReference>
<proteinExistence type="predicted"/>
<dbReference type="RefSeq" id="WP_087821869.1">
    <property type="nucleotide sequence ID" value="NZ_FYAH01000013.1"/>
</dbReference>
<dbReference type="Pfam" id="PF13175">
    <property type="entry name" value="AAA_15"/>
    <property type="match status" value="1"/>
</dbReference>
<sequence length="611" mass="70201">MIRLISIKNFRSIQAQVAPIEEITTFVGQNDAGKSNILRALNLFFNEETDLNTSFNFKFDFNVNAKTYKQRAKEVTIELGLKLPKTYRREGFPDTVYWKKVWRSSGEHKESEEVKYCEIKNNRFTKKQNFPARSKIKSLLENINFIYVPAIKDKTFFVELQGKIYDVLAQTAESELHKSANSFELKIKKEFTELLKAIDGTFNNSNSISLPQNLRGIFENLEFNADNIPLSRRGDGIKIRHIPSMLRFIGDKSGNRHKTLITPQIWGFEEPENNVEFSSCFTLNNEFIEAAKNNIQVILTTHSPAIYNIGQGIGNNSNLKAARFHVGKCEQTGATELSVIDDENLHQRIGFMPLIAPMIAEQKQKWHEEKSRQEEIIASLEKELALEKKHRLFVEGKSDQAVFSKVIEVYFPDLLEHVHFDLRGNNSANSATDKAKAFHLIQKHNKEGYQLKGALILDNDSAGNECKNLIETFLKESNSSNIKVSLIPKPPQVFNLLKKGFSIVADLESCLPEDIWCYALDNGWLEEKTPLAKKFTEKKMREIFNSGINAYDFISEQSEFEQMLINYSFTMQGKANLSKYISSMDVEILKENKTLAHFEHLFRQVSEFIMR</sequence>